<sequence>MAVVSFKVRREVKEKMAKYRDRVNWAEELRRFVEERIRQLEAEENMERVMRELEAIPVEAPRGFSADSVRGDRDSRWRVGPIRLPLEGAGLENNFHNI</sequence>
<keyword evidence="3" id="KW-1185">Reference proteome</keyword>
<accession>G7VFC8</accession>
<feature type="coiled-coil region" evidence="1">
    <location>
        <begin position="9"/>
        <end position="43"/>
    </location>
</feature>
<dbReference type="RefSeq" id="WP_014288760.1">
    <property type="nucleotide sequence ID" value="NC_016645.1"/>
</dbReference>
<organism evidence="2 3">
    <name type="scientific">Pyrobaculum ferrireducens</name>
    <dbReference type="NCBI Taxonomy" id="1104324"/>
    <lineage>
        <taxon>Archaea</taxon>
        <taxon>Thermoproteota</taxon>
        <taxon>Thermoprotei</taxon>
        <taxon>Thermoproteales</taxon>
        <taxon>Thermoproteaceae</taxon>
        <taxon>Pyrobaculum</taxon>
    </lineage>
</organism>
<dbReference type="eggNOG" id="arCOG02217">
    <property type="taxonomic scope" value="Archaea"/>
</dbReference>
<protein>
    <recommendedName>
        <fullName evidence="4">CopG family transcriptional regulator</fullName>
    </recommendedName>
</protein>
<dbReference type="HOGENOM" id="CLU_175270_0_1_2"/>
<evidence type="ECO:0000313" key="3">
    <source>
        <dbReference type="Proteomes" id="UP000005867"/>
    </source>
</evidence>
<dbReference type="PANTHER" id="PTHR42244">
    <property type="entry name" value="ANTITOXIN VAPB3-RELATED"/>
    <property type="match status" value="1"/>
</dbReference>
<proteinExistence type="predicted"/>
<dbReference type="PANTHER" id="PTHR42244:SF2">
    <property type="entry name" value="ANTITOXIN VAPB3-RELATED"/>
    <property type="match status" value="1"/>
</dbReference>
<dbReference type="KEGG" id="pyr:P186_1515"/>
<gene>
    <name evidence="2" type="ORF">P186_1515</name>
</gene>
<dbReference type="Proteomes" id="UP000005867">
    <property type="component" value="Chromosome"/>
</dbReference>
<evidence type="ECO:0000256" key="1">
    <source>
        <dbReference type="SAM" id="Coils"/>
    </source>
</evidence>
<dbReference type="BioCyc" id="PSP1104324:GJSN-1486-MONOMER"/>
<dbReference type="STRING" id="1104324.P186_1515"/>
<keyword evidence="1" id="KW-0175">Coiled coil</keyword>
<dbReference type="EMBL" id="CP003098">
    <property type="protein sequence ID" value="AET32934.1"/>
    <property type="molecule type" value="Genomic_DNA"/>
</dbReference>
<dbReference type="AlphaFoldDB" id="G7VFC8"/>
<reference evidence="2 3" key="1">
    <citation type="journal article" date="2012" name="J. Bacteriol.">
        <title>Complete genome sequence of strain 1860, a crenarchaeon of the genus pyrobaculum able to grow with various electron acceptors.</title>
        <authorList>
            <person name="Mardanov A.V."/>
            <person name="Gumerov V.M."/>
            <person name="Slobodkina G.B."/>
            <person name="Beletsky A.V."/>
            <person name="Bonch-Osmolovskaya E.A."/>
            <person name="Ravin N.V."/>
            <person name="Skryabin K.G."/>
        </authorList>
    </citation>
    <scope>NUCLEOTIDE SEQUENCE [LARGE SCALE GENOMIC DNA]</scope>
    <source>
        <strain evidence="2 3">1860</strain>
    </source>
</reference>
<dbReference type="InterPro" id="IPR039709">
    <property type="entry name" value="VapB3-like"/>
</dbReference>
<evidence type="ECO:0000313" key="2">
    <source>
        <dbReference type="EMBL" id="AET32934.1"/>
    </source>
</evidence>
<name>G7VFC8_9CREN</name>
<dbReference type="GeneID" id="11595773"/>
<evidence type="ECO:0008006" key="4">
    <source>
        <dbReference type="Google" id="ProtNLM"/>
    </source>
</evidence>